<dbReference type="PROSITE" id="PS50005">
    <property type="entry name" value="TPR"/>
    <property type="match status" value="3"/>
</dbReference>
<evidence type="ECO:0000313" key="4">
    <source>
        <dbReference type="EMBL" id="AFM24153.1"/>
    </source>
</evidence>
<evidence type="ECO:0000256" key="2">
    <source>
        <dbReference type="ARBA" id="ARBA00022803"/>
    </source>
</evidence>
<name>I4C3L2_DESTA</name>
<evidence type="ECO:0000256" key="1">
    <source>
        <dbReference type="ARBA" id="ARBA00022737"/>
    </source>
</evidence>
<proteinExistence type="predicted"/>
<dbReference type="SUPFAM" id="SSF48452">
    <property type="entry name" value="TPR-like"/>
    <property type="match status" value="1"/>
</dbReference>
<dbReference type="AlphaFoldDB" id="I4C3L2"/>
<dbReference type="InterPro" id="IPR019734">
    <property type="entry name" value="TPR_rpt"/>
</dbReference>
<dbReference type="InterPro" id="IPR004027">
    <property type="entry name" value="SEC_C_motif"/>
</dbReference>
<accession>I4C3L2</accession>
<feature type="repeat" description="TPR" evidence="3">
    <location>
        <begin position="70"/>
        <end position="103"/>
    </location>
</feature>
<evidence type="ECO:0000313" key="5">
    <source>
        <dbReference type="Proteomes" id="UP000006055"/>
    </source>
</evidence>
<dbReference type="SMART" id="SM00028">
    <property type="entry name" value="TPR"/>
    <property type="match status" value="7"/>
</dbReference>
<dbReference type="PANTHER" id="PTHR44858">
    <property type="entry name" value="TETRATRICOPEPTIDE REPEAT PROTEIN 6"/>
    <property type="match status" value="1"/>
</dbReference>
<dbReference type="Pfam" id="PF13181">
    <property type="entry name" value="TPR_8"/>
    <property type="match status" value="3"/>
</dbReference>
<dbReference type="InterPro" id="IPR011990">
    <property type="entry name" value="TPR-like_helical_dom_sf"/>
</dbReference>
<dbReference type="KEGG" id="dti:Desti_1441"/>
<dbReference type="STRING" id="706587.Desti_1441"/>
<dbReference type="Gene3D" id="1.25.40.10">
    <property type="entry name" value="Tetratricopeptide repeat domain"/>
    <property type="match status" value="3"/>
</dbReference>
<dbReference type="InterPro" id="IPR050498">
    <property type="entry name" value="Ycf3"/>
</dbReference>
<dbReference type="Proteomes" id="UP000006055">
    <property type="component" value="Chromosome"/>
</dbReference>
<dbReference type="eggNOG" id="COG3012">
    <property type="taxonomic scope" value="Bacteria"/>
</dbReference>
<dbReference type="RefSeq" id="WP_014809301.1">
    <property type="nucleotide sequence ID" value="NC_018025.1"/>
</dbReference>
<gene>
    <name evidence="4" type="ordered locus">Desti_1441</name>
</gene>
<dbReference type="HOGENOM" id="CLU_857203_0_0_7"/>
<dbReference type="OrthoDB" id="9789234at2"/>
<dbReference type="eggNOG" id="COG0457">
    <property type="taxonomic scope" value="Bacteria"/>
</dbReference>
<dbReference type="EMBL" id="CP003360">
    <property type="protein sequence ID" value="AFM24153.1"/>
    <property type="molecule type" value="Genomic_DNA"/>
</dbReference>
<dbReference type="Gene3D" id="3.10.450.50">
    <property type="match status" value="1"/>
</dbReference>
<reference evidence="5" key="1">
    <citation type="submission" date="2012-06" db="EMBL/GenBank/DDBJ databases">
        <title>Complete sequence of chromosome of Desulfomonile tiedjei DSM 6799.</title>
        <authorList>
            <person name="Lucas S."/>
            <person name="Copeland A."/>
            <person name="Lapidus A."/>
            <person name="Glavina del Rio T."/>
            <person name="Dalin E."/>
            <person name="Tice H."/>
            <person name="Bruce D."/>
            <person name="Goodwin L."/>
            <person name="Pitluck S."/>
            <person name="Peters L."/>
            <person name="Ovchinnikova G."/>
            <person name="Zeytun A."/>
            <person name="Lu M."/>
            <person name="Kyrpides N."/>
            <person name="Mavromatis K."/>
            <person name="Ivanova N."/>
            <person name="Brettin T."/>
            <person name="Detter J.C."/>
            <person name="Han C."/>
            <person name="Larimer F."/>
            <person name="Land M."/>
            <person name="Hauser L."/>
            <person name="Markowitz V."/>
            <person name="Cheng J.-F."/>
            <person name="Hugenholtz P."/>
            <person name="Woyke T."/>
            <person name="Wu D."/>
            <person name="Spring S."/>
            <person name="Schroeder M."/>
            <person name="Brambilla E."/>
            <person name="Klenk H.-P."/>
            <person name="Eisen J.A."/>
        </authorList>
    </citation>
    <scope>NUCLEOTIDE SEQUENCE [LARGE SCALE GENOMIC DNA]</scope>
    <source>
        <strain evidence="5">ATCC 49306 / DSM 6799 / DCB-1</strain>
    </source>
</reference>
<dbReference type="Pfam" id="PF02810">
    <property type="entry name" value="SEC-C"/>
    <property type="match status" value="1"/>
</dbReference>
<feature type="repeat" description="TPR" evidence="3">
    <location>
        <begin position="270"/>
        <end position="303"/>
    </location>
</feature>
<dbReference type="SUPFAM" id="SSF103642">
    <property type="entry name" value="Sec-C motif"/>
    <property type="match status" value="1"/>
</dbReference>
<keyword evidence="2 3" id="KW-0802">TPR repeat</keyword>
<keyword evidence="5" id="KW-1185">Reference proteome</keyword>
<sequence>MALLGRNDPCPCGSGLKYKKCCLARENSPHQEADSAEQIRSTAFKEMSLENWNQAIDLFNSILDSARDPHVLLEAIASCYDGLEEYLLAAEYYEKALAVAPESRFFDLHYMLGISRACGERPEKGAEAFRQCLEMTQDLQRKQHLTQILRALEEIQAGTREKHTFVVNVQLQRAFSDMEADKYDFAAQRLERAQRIEPDNPVISYNLGVAYTFLKREDEALAQFQKTVDINPAYVQAWYNMGQICMIKRRDFSKALHCFDRATAIRPDYVSAHHQKGIVFELMGDTQKAMECWKKTLELDPENKQALDNIKRVGSSEDAGTEAQ</sequence>
<keyword evidence="1" id="KW-0677">Repeat</keyword>
<dbReference type="PANTHER" id="PTHR44858:SF1">
    <property type="entry name" value="UDP-N-ACETYLGLUCOSAMINE--PEPTIDE N-ACETYLGLUCOSAMINYLTRANSFERASE SPINDLY-RELATED"/>
    <property type="match status" value="1"/>
</dbReference>
<dbReference type="Pfam" id="PF14559">
    <property type="entry name" value="TPR_19"/>
    <property type="match status" value="1"/>
</dbReference>
<organism evidence="4 5">
    <name type="scientific">Desulfomonile tiedjei (strain ATCC 49306 / DSM 6799 / DCB-1)</name>
    <dbReference type="NCBI Taxonomy" id="706587"/>
    <lineage>
        <taxon>Bacteria</taxon>
        <taxon>Pseudomonadati</taxon>
        <taxon>Thermodesulfobacteriota</taxon>
        <taxon>Desulfomonilia</taxon>
        <taxon>Desulfomonilales</taxon>
        <taxon>Desulfomonilaceae</taxon>
        <taxon>Desulfomonile</taxon>
    </lineage>
</organism>
<evidence type="ECO:0000256" key="3">
    <source>
        <dbReference type="PROSITE-ProRule" id="PRU00339"/>
    </source>
</evidence>
<protein>
    <submittedName>
        <fullName evidence="4">TPR repeat-containing protein</fullName>
    </submittedName>
</protein>
<feature type="repeat" description="TPR" evidence="3">
    <location>
        <begin position="201"/>
        <end position="234"/>
    </location>
</feature>